<evidence type="ECO:0000313" key="1">
    <source>
        <dbReference type="EMBL" id="STO96228.1"/>
    </source>
</evidence>
<dbReference type="Proteomes" id="UP000254841">
    <property type="component" value="Unassembled WGS sequence"/>
</dbReference>
<dbReference type="AlphaFoldDB" id="A0A377J1H0"/>
<gene>
    <name evidence="1" type="ORF">NCTC12410_00037</name>
    <name evidence="2" type="ORF">NCTC12410_01996</name>
</gene>
<dbReference type="RefSeq" id="WP_115010606.1">
    <property type="nucleotide sequence ID" value="NZ_UGHV01000001.1"/>
</dbReference>
<proteinExistence type="predicted"/>
<dbReference type="EMBL" id="UGHV01000001">
    <property type="protein sequence ID" value="STO96228.1"/>
    <property type="molecule type" value="Genomic_DNA"/>
</dbReference>
<sequence>MKRLLQKWLGIDKDLELERYVSTQAQLAQLARWLGDTTGTLKLITSTQEKLTEATEALANKTKLNADEIAGLKEALEYITKDLVEIKKASKK</sequence>
<evidence type="ECO:0000313" key="3">
    <source>
        <dbReference type="Proteomes" id="UP000254841"/>
    </source>
</evidence>
<reference evidence="1 3" key="1">
    <citation type="submission" date="2018-06" db="EMBL/GenBank/DDBJ databases">
        <authorList>
            <consortium name="Pathogen Informatics"/>
            <person name="Doyle S."/>
        </authorList>
    </citation>
    <scope>NUCLEOTIDE SEQUENCE [LARGE SCALE GENOMIC DNA]</scope>
    <source>
        <strain evidence="1 3">NCTC12410</strain>
    </source>
</reference>
<dbReference type="EMBL" id="UGHV01000003">
    <property type="protein sequence ID" value="STP06457.1"/>
    <property type="molecule type" value="Genomic_DNA"/>
</dbReference>
<protein>
    <submittedName>
        <fullName evidence="1">Uncharacterized protein</fullName>
    </submittedName>
</protein>
<accession>A0A377J1H0</accession>
<organism evidence="1 3">
    <name type="scientific">Helicobacter canis</name>
    <dbReference type="NCBI Taxonomy" id="29419"/>
    <lineage>
        <taxon>Bacteria</taxon>
        <taxon>Pseudomonadati</taxon>
        <taxon>Campylobacterota</taxon>
        <taxon>Epsilonproteobacteria</taxon>
        <taxon>Campylobacterales</taxon>
        <taxon>Helicobacteraceae</taxon>
        <taxon>Helicobacter</taxon>
    </lineage>
</organism>
<evidence type="ECO:0000313" key="2">
    <source>
        <dbReference type="EMBL" id="STP06457.1"/>
    </source>
</evidence>
<name>A0A377J1H0_9HELI</name>